<organism evidence="1 2">
    <name type="scientific">Choristoneura fumiferana</name>
    <name type="common">Spruce budworm moth</name>
    <name type="synonym">Archips fumiferana</name>
    <dbReference type="NCBI Taxonomy" id="7141"/>
    <lineage>
        <taxon>Eukaryota</taxon>
        <taxon>Metazoa</taxon>
        <taxon>Ecdysozoa</taxon>
        <taxon>Arthropoda</taxon>
        <taxon>Hexapoda</taxon>
        <taxon>Insecta</taxon>
        <taxon>Pterygota</taxon>
        <taxon>Neoptera</taxon>
        <taxon>Endopterygota</taxon>
        <taxon>Lepidoptera</taxon>
        <taxon>Glossata</taxon>
        <taxon>Ditrysia</taxon>
        <taxon>Tortricoidea</taxon>
        <taxon>Tortricidae</taxon>
        <taxon>Tortricinae</taxon>
        <taxon>Choristoneura</taxon>
    </lineage>
</organism>
<protein>
    <submittedName>
        <fullName evidence="1">Uncharacterized protein</fullName>
    </submittedName>
</protein>
<accession>A0ACC0JIJ9</accession>
<dbReference type="EMBL" id="CM046104">
    <property type="protein sequence ID" value="KAI8423996.1"/>
    <property type="molecule type" value="Genomic_DNA"/>
</dbReference>
<evidence type="ECO:0000313" key="2">
    <source>
        <dbReference type="Proteomes" id="UP001064048"/>
    </source>
</evidence>
<evidence type="ECO:0000313" key="1">
    <source>
        <dbReference type="EMBL" id="KAI8423996.1"/>
    </source>
</evidence>
<name>A0ACC0JIJ9_CHOFU</name>
<sequence length="180" mass="20065">MVSLGVVLVTVTSLAINISNAISAEPFVHHACEGKTLCHIKPDNYPQEKIDRLVIKNLPHLHRMKRSAPALPPPLSSEGNCAIKPIEMKSPFIVDTDMKKRAPYFIVQSAWFHQEIPVVSCRDNKPGEKTECFQGVSNKPSYCKTKTATSLITIYDHVSNKLNNIPINIDIDCVCEVEKN</sequence>
<proteinExistence type="predicted"/>
<comment type="caution">
    <text evidence="1">The sequence shown here is derived from an EMBL/GenBank/DDBJ whole genome shotgun (WGS) entry which is preliminary data.</text>
</comment>
<gene>
    <name evidence="1" type="ORF">MSG28_002653</name>
</gene>
<keyword evidence="2" id="KW-1185">Reference proteome</keyword>
<reference evidence="1 2" key="1">
    <citation type="journal article" date="2022" name="Genome Biol. Evol.">
        <title>The Spruce Budworm Genome: Reconstructing the Evolutionary History of Antifreeze Proteins.</title>
        <authorList>
            <person name="Beliveau C."/>
            <person name="Gagne P."/>
            <person name="Picq S."/>
            <person name="Vernygora O."/>
            <person name="Keeling C.I."/>
            <person name="Pinkney K."/>
            <person name="Doucet D."/>
            <person name="Wen F."/>
            <person name="Johnston J.S."/>
            <person name="Maaroufi H."/>
            <person name="Boyle B."/>
            <person name="Laroche J."/>
            <person name="Dewar K."/>
            <person name="Juretic N."/>
            <person name="Blackburn G."/>
            <person name="Nisole A."/>
            <person name="Brunet B."/>
            <person name="Brandao M."/>
            <person name="Lumley L."/>
            <person name="Duan J."/>
            <person name="Quan G."/>
            <person name="Lucarotti C.J."/>
            <person name="Roe A.D."/>
            <person name="Sperling F.A.H."/>
            <person name="Levesque R.C."/>
            <person name="Cusson M."/>
        </authorList>
    </citation>
    <scope>NUCLEOTIDE SEQUENCE [LARGE SCALE GENOMIC DNA]</scope>
    <source>
        <strain evidence="1">Glfc:IPQL:Cfum</strain>
    </source>
</reference>
<dbReference type="Proteomes" id="UP001064048">
    <property type="component" value="Chromosome 4"/>
</dbReference>